<evidence type="ECO:0000256" key="3">
    <source>
        <dbReference type="SAM" id="SignalP"/>
    </source>
</evidence>
<protein>
    <recommendedName>
        <fullName evidence="1">chorismate mutase</fullName>
        <ecNumber evidence="1">5.4.99.5</ecNumber>
    </recommendedName>
</protein>
<name>A0ABR6PQL2_9SPHI</name>
<comment type="caution">
    <text evidence="5">The sequence shown here is derived from an EMBL/GenBank/DDBJ whole genome shotgun (WGS) entry which is preliminary data.</text>
</comment>
<dbReference type="InterPro" id="IPR036263">
    <property type="entry name" value="Chorismate_II_sf"/>
</dbReference>
<dbReference type="Gene3D" id="1.20.59.10">
    <property type="entry name" value="Chorismate mutase"/>
    <property type="match status" value="1"/>
</dbReference>
<dbReference type="InterPro" id="IPR036979">
    <property type="entry name" value="CM_dom_sf"/>
</dbReference>
<dbReference type="EC" id="5.4.99.5" evidence="1"/>
<feature type="domain" description="Chorismate mutase" evidence="4">
    <location>
        <begin position="34"/>
        <end position="125"/>
    </location>
</feature>
<dbReference type="PROSITE" id="PS51168">
    <property type="entry name" value="CHORISMATE_MUT_2"/>
    <property type="match status" value="1"/>
</dbReference>
<dbReference type="InterPro" id="IPR051331">
    <property type="entry name" value="Chorismate_mutase-related"/>
</dbReference>
<evidence type="ECO:0000259" key="4">
    <source>
        <dbReference type="PROSITE" id="PS51168"/>
    </source>
</evidence>
<dbReference type="Pfam" id="PF01817">
    <property type="entry name" value="CM_2"/>
    <property type="match status" value="1"/>
</dbReference>
<dbReference type="SUPFAM" id="SSF48600">
    <property type="entry name" value="Chorismate mutase II"/>
    <property type="match status" value="1"/>
</dbReference>
<accession>A0ABR6PQL2</accession>
<dbReference type="RefSeq" id="WP_076377215.1">
    <property type="nucleotide sequence ID" value="NZ_FTMG01000016.1"/>
</dbReference>
<keyword evidence="6" id="KW-1185">Reference proteome</keyword>
<dbReference type="InterPro" id="IPR002701">
    <property type="entry name" value="CM_II_prokaryot"/>
</dbReference>
<keyword evidence="2 5" id="KW-0413">Isomerase</keyword>
<dbReference type="PANTHER" id="PTHR38041">
    <property type="entry name" value="CHORISMATE MUTASE"/>
    <property type="match status" value="1"/>
</dbReference>
<reference evidence="5 6" key="1">
    <citation type="submission" date="2020-08" db="EMBL/GenBank/DDBJ databases">
        <title>Genomic Encyclopedia of Type Strains, Phase IV (KMG-V): Genome sequencing to study the core and pangenomes of soil and plant-associated prokaryotes.</title>
        <authorList>
            <person name="Whitman W."/>
        </authorList>
    </citation>
    <scope>NUCLEOTIDE SEQUENCE [LARGE SCALE GENOMIC DNA]</scope>
    <source>
        <strain evidence="5 6">ANJLi2</strain>
    </source>
</reference>
<dbReference type="GO" id="GO:0004106">
    <property type="term" value="F:chorismate mutase activity"/>
    <property type="evidence" value="ECO:0007669"/>
    <property type="project" value="UniProtKB-EC"/>
</dbReference>
<feature type="chain" id="PRO_5046664365" description="chorismate mutase" evidence="3">
    <location>
        <begin position="26"/>
        <end position="128"/>
    </location>
</feature>
<proteinExistence type="predicted"/>
<dbReference type="Proteomes" id="UP000541583">
    <property type="component" value="Unassembled WGS sequence"/>
</dbReference>
<dbReference type="PANTHER" id="PTHR38041:SF1">
    <property type="entry name" value="CHORISMATE MUTASE"/>
    <property type="match status" value="1"/>
</dbReference>
<sequence>MKVKLYSRAFGLLLVSLFSYSLVSAQTAPMKTSKGNDQTLQVSRKKIDSLDKALIALLGERERVVKEIGVYKAKNNIPALQADRFKQVIEKSIEAGKKESLSETFVTELMNAIHKESLRIEEEIKAQK</sequence>
<evidence type="ECO:0000256" key="2">
    <source>
        <dbReference type="ARBA" id="ARBA00023235"/>
    </source>
</evidence>
<gene>
    <name evidence="5" type="ORF">HDF23_004835</name>
</gene>
<evidence type="ECO:0000313" key="5">
    <source>
        <dbReference type="EMBL" id="MBB6112062.1"/>
    </source>
</evidence>
<dbReference type="EMBL" id="JACHCB010000016">
    <property type="protein sequence ID" value="MBB6112062.1"/>
    <property type="molecule type" value="Genomic_DNA"/>
</dbReference>
<dbReference type="SMART" id="SM00830">
    <property type="entry name" value="CM_2"/>
    <property type="match status" value="1"/>
</dbReference>
<feature type="signal peptide" evidence="3">
    <location>
        <begin position="1"/>
        <end position="25"/>
    </location>
</feature>
<evidence type="ECO:0000256" key="1">
    <source>
        <dbReference type="ARBA" id="ARBA00012404"/>
    </source>
</evidence>
<keyword evidence="3" id="KW-0732">Signal</keyword>
<organism evidence="5 6">
    <name type="scientific">Mucilaginibacter lappiensis</name>
    <dbReference type="NCBI Taxonomy" id="354630"/>
    <lineage>
        <taxon>Bacteria</taxon>
        <taxon>Pseudomonadati</taxon>
        <taxon>Bacteroidota</taxon>
        <taxon>Sphingobacteriia</taxon>
        <taxon>Sphingobacteriales</taxon>
        <taxon>Sphingobacteriaceae</taxon>
        <taxon>Mucilaginibacter</taxon>
    </lineage>
</organism>
<evidence type="ECO:0000313" key="6">
    <source>
        <dbReference type="Proteomes" id="UP000541583"/>
    </source>
</evidence>